<proteinExistence type="predicted"/>
<reference evidence="1" key="2">
    <citation type="journal article" date="2021" name="Genome Biol. Evol.">
        <title>Developing a high-quality reference genome for a parasitic bivalve with doubly uniparental inheritance (Bivalvia: Unionida).</title>
        <authorList>
            <person name="Smith C.H."/>
        </authorList>
    </citation>
    <scope>NUCLEOTIDE SEQUENCE</scope>
    <source>
        <strain evidence="1">CHS0354</strain>
        <tissue evidence="1">Mantle</tissue>
    </source>
</reference>
<reference evidence="1" key="3">
    <citation type="submission" date="2023-05" db="EMBL/GenBank/DDBJ databases">
        <authorList>
            <person name="Smith C.H."/>
        </authorList>
    </citation>
    <scope>NUCLEOTIDE SEQUENCE</scope>
    <source>
        <strain evidence="1">CHS0354</strain>
        <tissue evidence="1">Mantle</tissue>
    </source>
</reference>
<name>A0AAE0W2T9_9BIVA</name>
<dbReference type="AlphaFoldDB" id="A0AAE0W2T9"/>
<keyword evidence="2" id="KW-1185">Reference proteome</keyword>
<reference evidence="1" key="1">
    <citation type="journal article" date="2021" name="Genome Biol. Evol.">
        <title>A High-Quality Reference Genome for a Parasitic Bivalve with Doubly Uniparental Inheritance (Bivalvia: Unionida).</title>
        <authorList>
            <person name="Smith C.H."/>
        </authorList>
    </citation>
    <scope>NUCLEOTIDE SEQUENCE</scope>
    <source>
        <strain evidence="1">CHS0354</strain>
    </source>
</reference>
<accession>A0AAE0W2T9</accession>
<protein>
    <submittedName>
        <fullName evidence="1">Uncharacterized protein</fullName>
    </submittedName>
</protein>
<evidence type="ECO:0000313" key="2">
    <source>
        <dbReference type="Proteomes" id="UP001195483"/>
    </source>
</evidence>
<dbReference type="Proteomes" id="UP001195483">
    <property type="component" value="Unassembled WGS sequence"/>
</dbReference>
<organism evidence="1 2">
    <name type="scientific">Potamilus streckersoni</name>
    <dbReference type="NCBI Taxonomy" id="2493646"/>
    <lineage>
        <taxon>Eukaryota</taxon>
        <taxon>Metazoa</taxon>
        <taxon>Spiralia</taxon>
        <taxon>Lophotrochozoa</taxon>
        <taxon>Mollusca</taxon>
        <taxon>Bivalvia</taxon>
        <taxon>Autobranchia</taxon>
        <taxon>Heteroconchia</taxon>
        <taxon>Palaeoheterodonta</taxon>
        <taxon>Unionida</taxon>
        <taxon>Unionoidea</taxon>
        <taxon>Unionidae</taxon>
        <taxon>Ambleminae</taxon>
        <taxon>Lampsilini</taxon>
        <taxon>Potamilus</taxon>
    </lineage>
</organism>
<comment type="caution">
    <text evidence="1">The sequence shown here is derived from an EMBL/GenBank/DDBJ whole genome shotgun (WGS) entry which is preliminary data.</text>
</comment>
<sequence length="66" mass="7631">MSDIFVDAAYRLYDCFILFEACEDFLREFTNCTWFCTILPWQLYDPSSGSSVIGASNVDKTRLCLK</sequence>
<evidence type="ECO:0000313" key="1">
    <source>
        <dbReference type="EMBL" id="KAK3598994.1"/>
    </source>
</evidence>
<dbReference type="EMBL" id="JAEAOA010001460">
    <property type="protein sequence ID" value="KAK3598994.1"/>
    <property type="molecule type" value="Genomic_DNA"/>
</dbReference>
<gene>
    <name evidence="1" type="ORF">CHS0354_024671</name>
</gene>
<feature type="non-terminal residue" evidence="1">
    <location>
        <position position="66"/>
    </location>
</feature>